<dbReference type="SUPFAM" id="SSF51126">
    <property type="entry name" value="Pectin lyase-like"/>
    <property type="match status" value="1"/>
</dbReference>
<evidence type="ECO:0000313" key="3">
    <source>
        <dbReference type="EMBL" id="EAR91013.2"/>
    </source>
</evidence>
<dbReference type="GeneID" id="7840141"/>
<feature type="transmembrane region" description="Helical" evidence="1">
    <location>
        <begin position="2655"/>
        <end position="2674"/>
    </location>
</feature>
<dbReference type="KEGG" id="tet:TTHERM_00146190"/>
<dbReference type="InterPro" id="IPR011050">
    <property type="entry name" value="Pectin_lyase_fold/virulence"/>
</dbReference>
<gene>
    <name evidence="3" type="ORF">TTHERM_00146190</name>
</gene>
<feature type="transmembrane region" description="Helical" evidence="1">
    <location>
        <begin position="2568"/>
        <end position="2588"/>
    </location>
</feature>
<dbReference type="SUPFAM" id="SSF50998">
    <property type="entry name" value="Quinoprotein alcohol dehydrogenase-like"/>
    <property type="match status" value="2"/>
</dbReference>
<feature type="signal peptide" evidence="2">
    <location>
        <begin position="1"/>
        <end position="21"/>
    </location>
</feature>
<sequence length="3011" mass="348641">MKAYQFFVALVALQLFKSLFACPTGCTNCNEQNICQQCEQNFELDQELGVCIFTGCESYLYLQNKGNQQPAVCQAICDQGYQGDSKTNLCINLSQCSLTYSSQTGISQVSETIKLVLPYQDQYFIIVYSTYISKQLKSTGRFVQNIPFQQNLEYVEYFQDNFYIFQNDNKVVKWNIQNNSTELFKFALSGNIDQSTQIISLNYQFGIVITFDKKKSIIYATLLLDLTQQSFVQYSSTIKINQLNNQDYYFFNDLILITTSNQSNGINVSQFYIDQNNNLNTQNQSNQNYCKELNSISILKVLNLNDKQNMIILNTQPQYLILDQNSCKIFQIPQPCSKVKIASTSTSNMYFLQLQTIVLGLNTDLTQFARIQIQANIVDFLTISTSNLNMILAVLDDLSILNFFSLDLQNLQYQQLDQYKLNQFNPTSLMLINQIIDNNNQLEQMQIIAYSKQLQSITLNRNNQNSLSLTSQYFLKPFQRKLTDMQSSITSLDTNEVNNLVTFCSTNGQIMTWDYSIIIKPKLVDSTIINNQGLCISIQYLINNYALILFSNSIIAYDAVHSKILNTWTFNNAQSKMTNRYILPVNGISYLLYDSCFQAFDQNFQQIFQDCNPILDDVIIQAKLDPSMYLVVQKAYSFSVFKVLNNKLNLSGAYVSIAQIQIWKIRNFPQSYQDENNITFEIISYFSDQSLTIFSQDLQPIKSYQNILISTAIDINFVSDDPYDNLYVVGGVNSQKSASFKYQSFALFKNQTTIFSVTQQSGLNKLFSVYKYINQGNGAVAYTFKAVVDLSYLTVVQSFYYNMQNQDNFYSTNYLNQYVYMNVFQTIKKDQFYMFGDQYGLMTIDGTRRKVYSNVYNLSPQDIQSKDFILGVYQSLVLQKFFIIKSNIQVYKLLTNEFIEILEVKNDPSQPIKYFSILDQYNIVICIKQNILFVKDYKINKVYYYTNFSQITNYLVDSNNIYLYGSNVSILGLDLTEKYSQKNTLDNSLVQQCAFSSIGLICKKQSATIIIFDKNNLNPITTLQQRFLDNNYRFEIDNLYQRIILYSSNIEVYSFNGNFQMYISSINTQISTLQIFTNDISVTSTSIIIYDRKTLNYRGQIISPGGGTILNTGFIPELNQLVFYLAVIRFAQIFTISLDNLQTVMQYKNTFTQNQPSVIASYSYDKDQNLFIVLDLAGSFQTIDYQAQFVTWTTTKFVEYDQYSAYNIVGFSLDFQNNNLFVYSQTQVFNLCYGDLTNQVIRLRTSKKQLFAQISDTTLGSSDQTSIAFIIAGDQGLLYKYQNTAFEYFYQLNEEIQSINYISNLKLLIIALSQSFVIFNNFDQNSLANLNPWQNQQQIVALNSLFSLFICEDVFVTKDGLINHYDFLNQKYISTIKLQDPQSRIIKNICSSISQNVYLGLSNGDIIIYNRSTYQKYIISLVSKQQGQQYFGLEIAYLAETSTDLWACFSSTQGIFKINLKDQSFIQIIQFNSLNTYKTIQELNVMIFDVDEQNSRFFLNFIGEKVLRVFDLSGNLLQIISLAGIYYNTLQISSSHLLVYTTFHVMIYDRITLQYIQRIRRDNHNDIIVEVVEINSKYLVILSQSKYEIFQLKQNSKEAVLMDQVLLQNPTFMSYAINNNDNSNQNINSIMQIFLLSSNQVLEQKYNLIYESIQTKDKICSMDVSVSSFYDVSFSMSKIKPVSFPDPSQRSMIPVSDYSLNNYWNILLNGNDIRAINFQSTLNSLTQVYPVQTSLVSNNQDLYPLQIYSDTFTSYKKQEVQIRDFRFIFQKQLESINFYENSLNITFNNIQIESQVTDNITFQFFNMSKIVFDQIYLKNLQRQFNPNFQKQNYFFSFENVEYVNIYNLVLDNSNLQNLSFIGLISAINAKYLVIKNLTIKNSNIYPLIRIQQVENLSINNLSIINCTNASNNLNEYVLNITGVTNTTLSNINISHNYNLLFIYTSNIFQDDGIQYIQQTDILKIDSLYSVLNQISYSKSQSLISVQSSFCIFNNFTYQYNQGNVFITLSKSLLIENSVFQNNLCLNGGALSLIQCSSIIKIKNSKFQYNEAYASGGAIYLENIDAQIQMDSLVQINKNQALIGGGLRLLNTELNLLQSLNFNYKNIIFDNDAQLYGKNVGTFLQNATVGVIQDSSSKTSDNLQSDQLKINYNIIQNEDMKKSDQEKFQQILQIFKFQSGGMISFCVKMVDSEGTYLKFSIQKYNLQQYPNSIMSELKQIQFKIQSYVLSQDILINGHNIITSSDFDDLNNQFVFTQIQISSMPNQTTSLQIIPSYISANINVLPIYIEIHMRICYPGEVVKQLENNIYSCYSCPYGSYSITDPTKDEFWFEQISNTPFSMTNQSLQSNVYQSECQKCPDSAFVCQNNTLILKTGYWRKNNTSTDIIQCSTLFNACDDQNSSSKQGCLKGYMGPVCRACDVSGQIWDGQRFSQSFINQLKCELCNDINYQIFFILLAVAILLCYFILSMILFFNSFVHSCLCYYLRKIKMLPISRHAILDQSSFYLKILINYIQISSVLVSMQVSFLPDLLSSLPNYIGDPNSQVIVSINCVVSLSFIKQFGQAHVIQVFQAFLPLLFLIVLLGIVFILEKLKIFGIKKYHKFTLMNFIFIFFQPDQINFFSKQLTCTQFGSEKYVTSDLTIKCNDPDYNSFTYPLAIPLILIWSLFPFIIFKLLQKKSKVLQTCFTLYYFGYYYQEFKEKYYYWEFIRIYLRVIVVVAFTLTSQSYFISYQIVIFILFLYIMFTLYFNPIRSNNLQRFDLFCYQVIILNSLLSTINTEIKSYAISGIIYCLHLVFIFMIVLAIIFIKLNNPLTYVGKCFRKILSVILPRSIYSKYLKSQITNWKIYTLWKKIQKNLNLIVQLQAIEKVTQEKSQLKQNQLNQTFDTVMNLKSNVIQKISLINQVQRSYIQEHSKCKDQTEEIDFIQLAKNQSENSKNNEIQLINGNKSDYNDQFLNDDYSQQAEQVDEINFQSELYQSNVQNKTLDQNYETQFKVKKNLDFNRKSDNKNKI</sequence>
<keyword evidence="1" id="KW-1133">Transmembrane helix</keyword>
<proteinExistence type="predicted"/>
<protein>
    <submittedName>
        <fullName evidence="3">Transmembrane protein, putative</fullName>
    </submittedName>
</protein>
<dbReference type="PANTHER" id="PTHR11319:SF35">
    <property type="entry name" value="OUTER MEMBRANE PROTEIN PMPC-RELATED"/>
    <property type="match status" value="1"/>
</dbReference>
<reference evidence="4" key="1">
    <citation type="journal article" date="2006" name="PLoS Biol.">
        <title>Macronuclear genome sequence of the ciliate Tetrahymena thermophila, a model eukaryote.</title>
        <authorList>
            <person name="Eisen J.A."/>
            <person name="Coyne R.S."/>
            <person name="Wu M."/>
            <person name="Wu D."/>
            <person name="Thiagarajan M."/>
            <person name="Wortman J.R."/>
            <person name="Badger J.H."/>
            <person name="Ren Q."/>
            <person name="Amedeo P."/>
            <person name="Jones K.M."/>
            <person name="Tallon L.J."/>
            <person name="Delcher A.L."/>
            <person name="Salzberg S.L."/>
            <person name="Silva J.C."/>
            <person name="Haas B.J."/>
            <person name="Majoros W.H."/>
            <person name="Farzad M."/>
            <person name="Carlton J.M."/>
            <person name="Smith R.K. Jr."/>
            <person name="Garg J."/>
            <person name="Pearlman R.E."/>
            <person name="Karrer K.M."/>
            <person name="Sun L."/>
            <person name="Manning G."/>
            <person name="Elde N.C."/>
            <person name="Turkewitz A.P."/>
            <person name="Asai D.J."/>
            <person name="Wilkes D.E."/>
            <person name="Wang Y."/>
            <person name="Cai H."/>
            <person name="Collins K."/>
            <person name="Stewart B.A."/>
            <person name="Lee S.R."/>
            <person name="Wilamowska K."/>
            <person name="Weinberg Z."/>
            <person name="Ruzzo W.L."/>
            <person name="Wloga D."/>
            <person name="Gaertig J."/>
            <person name="Frankel J."/>
            <person name="Tsao C.-C."/>
            <person name="Gorovsky M.A."/>
            <person name="Keeling P.J."/>
            <person name="Waller R.F."/>
            <person name="Patron N.J."/>
            <person name="Cherry J.M."/>
            <person name="Stover N.A."/>
            <person name="Krieger C.J."/>
            <person name="del Toro C."/>
            <person name="Ryder H.F."/>
            <person name="Williamson S.C."/>
            <person name="Barbeau R.A."/>
            <person name="Hamilton E.P."/>
            <person name="Orias E."/>
        </authorList>
    </citation>
    <scope>NUCLEOTIDE SEQUENCE [LARGE SCALE GENOMIC DNA]</scope>
    <source>
        <strain evidence="4">SB210</strain>
    </source>
</reference>
<accession>I7M0V5</accession>
<keyword evidence="1" id="KW-0472">Membrane</keyword>
<dbReference type="RefSeq" id="XP_001011258.2">
    <property type="nucleotide sequence ID" value="XM_001011258.2"/>
</dbReference>
<keyword evidence="1 3" id="KW-0812">Transmembrane</keyword>
<feature type="transmembrane region" description="Helical" evidence="1">
    <location>
        <begin position="2782"/>
        <end position="2806"/>
    </location>
</feature>
<dbReference type="PANTHER" id="PTHR11319">
    <property type="entry name" value="G PROTEIN-COUPLED RECEPTOR-RELATED"/>
    <property type="match status" value="1"/>
</dbReference>
<dbReference type="InterPro" id="IPR011047">
    <property type="entry name" value="Quinoprotein_ADH-like_sf"/>
</dbReference>
<evidence type="ECO:0000256" key="1">
    <source>
        <dbReference type="SAM" id="Phobius"/>
    </source>
</evidence>
<dbReference type="InParanoid" id="I7M0V5"/>
<dbReference type="EMBL" id="GG662793">
    <property type="protein sequence ID" value="EAR91013.2"/>
    <property type="molecule type" value="Genomic_DNA"/>
</dbReference>
<dbReference type="Proteomes" id="UP000009168">
    <property type="component" value="Unassembled WGS sequence"/>
</dbReference>
<feature type="transmembrane region" description="Helical" evidence="1">
    <location>
        <begin position="2701"/>
        <end position="2721"/>
    </location>
</feature>
<feature type="transmembrane region" description="Helical" evidence="1">
    <location>
        <begin position="2450"/>
        <end position="2483"/>
    </location>
</feature>
<feature type="transmembrane region" description="Helical" evidence="1">
    <location>
        <begin position="2503"/>
        <end position="2523"/>
    </location>
</feature>
<organism evidence="3 4">
    <name type="scientific">Tetrahymena thermophila (strain SB210)</name>
    <dbReference type="NCBI Taxonomy" id="312017"/>
    <lineage>
        <taxon>Eukaryota</taxon>
        <taxon>Sar</taxon>
        <taxon>Alveolata</taxon>
        <taxon>Ciliophora</taxon>
        <taxon>Intramacronucleata</taxon>
        <taxon>Oligohymenophorea</taxon>
        <taxon>Hymenostomatida</taxon>
        <taxon>Tetrahymenina</taxon>
        <taxon>Tetrahymenidae</taxon>
        <taxon>Tetrahymena</taxon>
    </lineage>
</organism>
<evidence type="ECO:0000313" key="4">
    <source>
        <dbReference type="Proteomes" id="UP000009168"/>
    </source>
</evidence>
<name>I7M0V5_TETTS</name>
<keyword evidence="4" id="KW-1185">Reference proteome</keyword>
<feature type="chain" id="PRO_5003712157" evidence="2">
    <location>
        <begin position="22"/>
        <end position="3011"/>
    </location>
</feature>
<keyword evidence="2" id="KW-0732">Signal</keyword>
<evidence type="ECO:0000256" key="2">
    <source>
        <dbReference type="SAM" id="SignalP"/>
    </source>
</evidence>
<feature type="transmembrane region" description="Helical" evidence="1">
    <location>
        <begin position="2727"/>
        <end position="2748"/>
    </location>
</feature>